<evidence type="ECO:0000259" key="1">
    <source>
        <dbReference type="PROSITE" id="PS51186"/>
    </source>
</evidence>
<gene>
    <name evidence="2" type="ORF">K452DRAFT_160893</name>
</gene>
<sequence>MAKTTLAPSATAVRVFDEPKAALSMPIRKDSATDELIETLSKAVDSTIAADNNANAPVTATPNASVDAAAANTPVVGHGTQVHDQVRIVPTSEYKAAAFALAEAFADDDVSRYFVDTPDRAHWSAEQKWDLHLAIMEYMTYAHCLKGLVTTIGPDYDGVALWMPPGNNVDDLLTVLRSGMWRLRYRLSAEGKKRFFDEFLPLLHDTKAAVLGARDAASWYLVYIGTRPGARGKGYCRRLIEHITRVADAERRATYLESSNERNVQIYRRLGFAEEKRMYLQRERRVVALDVMVREPEVRE</sequence>
<dbReference type="EMBL" id="ML995481">
    <property type="protein sequence ID" value="KAF2143677.1"/>
    <property type="molecule type" value="Genomic_DNA"/>
</dbReference>
<feature type="domain" description="N-acetyltransferase" evidence="1">
    <location>
        <begin position="159"/>
        <end position="294"/>
    </location>
</feature>
<dbReference type="AlphaFoldDB" id="A0A6A6BLE2"/>
<dbReference type="GeneID" id="54293157"/>
<protein>
    <recommendedName>
        <fullName evidence="1">N-acetyltransferase domain-containing protein</fullName>
    </recommendedName>
</protein>
<dbReference type="RefSeq" id="XP_033399389.1">
    <property type="nucleotide sequence ID" value="XM_033535661.1"/>
</dbReference>
<dbReference type="CDD" id="cd04301">
    <property type="entry name" value="NAT_SF"/>
    <property type="match status" value="1"/>
</dbReference>
<dbReference type="SUPFAM" id="SSF55729">
    <property type="entry name" value="Acyl-CoA N-acyltransferases (Nat)"/>
    <property type="match status" value="1"/>
</dbReference>
<dbReference type="InterPro" id="IPR016181">
    <property type="entry name" value="Acyl_CoA_acyltransferase"/>
</dbReference>
<proteinExistence type="predicted"/>
<dbReference type="PROSITE" id="PS51186">
    <property type="entry name" value="GNAT"/>
    <property type="match status" value="1"/>
</dbReference>
<dbReference type="InterPro" id="IPR000182">
    <property type="entry name" value="GNAT_dom"/>
</dbReference>
<dbReference type="OrthoDB" id="410198at2759"/>
<keyword evidence="3" id="KW-1185">Reference proteome</keyword>
<dbReference type="InterPro" id="IPR052523">
    <property type="entry name" value="Trichothecene_AcTrans"/>
</dbReference>
<reference evidence="2" key="1">
    <citation type="journal article" date="2020" name="Stud. Mycol.">
        <title>101 Dothideomycetes genomes: a test case for predicting lifestyles and emergence of pathogens.</title>
        <authorList>
            <person name="Haridas S."/>
            <person name="Albert R."/>
            <person name="Binder M."/>
            <person name="Bloem J."/>
            <person name="Labutti K."/>
            <person name="Salamov A."/>
            <person name="Andreopoulos B."/>
            <person name="Baker S."/>
            <person name="Barry K."/>
            <person name="Bills G."/>
            <person name="Bluhm B."/>
            <person name="Cannon C."/>
            <person name="Castanera R."/>
            <person name="Culley D."/>
            <person name="Daum C."/>
            <person name="Ezra D."/>
            <person name="Gonzalez J."/>
            <person name="Henrissat B."/>
            <person name="Kuo A."/>
            <person name="Liang C."/>
            <person name="Lipzen A."/>
            <person name="Lutzoni F."/>
            <person name="Magnuson J."/>
            <person name="Mondo S."/>
            <person name="Nolan M."/>
            <person name="Ohm R."/>
            <person name="Pangilinan J."/>
            <person name="Park H.-J."/>
            <person name="Ramirez L."/>
            <person name="Alfaro M."/>
            <person name="Sun H."/>
            <person name="Tritt A."/>
            <person name="Yoshinaga Y."/>
            <person name="Zwiers L.-H."/>
            <person name="Turgeon B."/>
            <person name="Goodwin S."/>
            <person name="Spatafora J."/>
            <person name="Crous P."/>
            <person name="Grigoriev I."/>
        </authorList>
    </citation>
    <scope>NUCLEOTIDE SEQUENCE</scope>
    <source>
        <strain evidence="2">CBS 121167</strain>
    </source>
</reference>
<accession>A0A6A6BLE2</accession>
<dbReference type="PANTHER" id="PTHR42791:SF1">
    <property type="entry name" value="N-ACETYLTRANSFERASE DOMAIN-CONTAINING PROTEIN"/>
    <property type="match status" value="1"/>
</dbReference>
<dbReference type="Pfam" id="PF00583">
    <property type="entry name" value="Acetyltransf_1"/>
    <property type="match status" value="1"/>
</dbReference>
<evidence type="ECO:0000313" key="2">
    <source>
        <dbReference type="EMBL" id="KAF2143677.1"/>
    </source>
</evidence>
<dbReference type="Gene3D" id="3.40.630.30">
    <property type="match status" value="1"/>
</dbReference>
<evidence type="ECO:0000313" key="3">
    <source>
        <dbReference type="Proteomes" id="UP000799438"/>
    </source>
</evidence>
<dbReference type="PANTHER" id="PTHR42791">
    <property type="entry name" value="GNAT FAMILY ACETYLTRANSFERASE"/>
    <property type="match status" value="1"/>
</dbReference>
<dbReference type="Proteomes" id="UP000799438">
    <property type="component" value="Unassembled WGS sequence"/>
</dbReference>
<dbReference type="GO" id="GO:0016747">
    <property type="term" value="F:acyltransferase activity, transferring groups other than amino-acyl groups"/>
    <property type="evidence" value="ECO:0007669"/>
    <property type="project" value="InterPro"/>
</dbReference>
<name>A0A6A6BLE2_9PEZI</name>
<organism evidence="2 3">
    <name type="scientific">Aplosporella prunicola CBS 121167</name>
    <dbReference type="NCBI Taxonomy" id="1176127"/>
    <lineage>
        <taxon>Eukaryota</taxon>
        <taxon>Fungi</taxon>
        <taxon>Dikarya</taxon>
        <taxon>Ascomycota</taxon>
        <taxon>Pezizomycotina</taxon>
        <taxon>Dothideomycetes</taxon>
        <taxon>Dothideomycetes incertae sedis</taxon>
        <taxon>Botryosphaeriales</taxon>
        <taxon>Aplosporellaceae</taxon>
        <taxon>Aplosporella</taxon>
    </lineage>
</organism>